<protein>
    <submittedName>
        <fullName evidence="2">Uncharacterized protein</fullName>
    </submittedName>
</protein>
<dbReference type="EMBL" id="QEFD01000189">
    <property type="protein sequence ID" value="PVU74710.1"/>
    <property type="molecule type" value="Genomic_DNA"/>
</dbReference>
<name>A0A2T9X3P3_9CREN</name>
<sequence length="64" mass="7068">MSQQKAKSSTQSSTEKSGKNVPEIQDLPETPVDNSVDDSNKSQTDEKFITIEKVRTGVTKSRIL</sequence>
<dbReference type="AlphaFoldDB" id="A0A2T9X3P3"/>
<comment type="caution">
    <text evidence="2">The sequence shown here is derived from an EMBL/GenBank/DDBJ whole genome shotgun (WGS) entry which is preliminary data.</text>
</comment>
<feature type="compositionally biased region" description="Basic and acidic residues" evidence="1">
    <location>
        <begin position="38"/>
        <end position="48"/>
    </location>
</feature>
<evidence type="ECO:0000256" key="1">
    <source>
        <dbReference type="SAM" id="MobiDB-lite"/>
    </source>
</evidence>
<reference evidence="2 3" key="1">
    <citation type="journal article" date="2015" name="Appl. Environ. Microbiol.">
        <title>Nanoarchaeota, Their Sulfolobales Host, and Nanoarchaeota Virus Distribution across Yellowstone National Park Hot Springs.</title>
        <authorList>
            <person name="Munson-McGee J.H."/>
            <person name="Field E.K."/>
            <person name="Bateson M."/>
            <person name="Rooney C."/>
            <person name="Stepanauskas R."/>
            <person name="Young M.J."/>
        </authorList>
    </citation>
    <scope>NUCLEOTIDE SEQUENCE [LARGE SCALE GENOMIC DNA]</scope>
    <source>
        <strain evidence="2">SCGC AC-742_N10</strain>
    </source>
</reference>
<accession>A0A2T9X3P3</accession>
<gene>
    <name evidence="2" type="ORF">DDW13_06410</name>
</gene>
<feature type="region of interest" description="Disordered" evidence="1">
    <location>
        <begin position="1"/>
        <end position="48"/>
    </location>
</feature>
<feature type="compositionally biased region" description="Low complexity" evidence="1">
    <location>
        <begin position="1"/>
        <end position="15"/>
    </location>
</feature>
<proteinExistence type="predicted"/>
<evidence type="ECO:0000313" key="3">
    <source>
        <dbReference type="Proteomes" id="UP000245638"/>
    </source>
</evidence>
<dbReference type="Proteomes" id="UP000245638">
    <property type="component" value="Unassembled WGS sequence"/>
</dbReference>
<evidence type="ECO:0000313" key="2">
    <source>
        <dbReference type="EMBL" id="PVU74710.1"/>
    </source>
</evidence>
<organism evidence="2 3">
    <name type="scientific">Acidianus hospitalis</name>
    <dbReference type="NCBI Taxonomy" id="563177"/>
    <lineage>
        <taxon>Archaea</taxon>
        <taxon>Thermoproteota</taxon>
        <taxon>Thermoprotei</taxon>
        <taxon>Sulfolobales</taxon>
        <taxon>Sulfolobaceae</taxon>
        <taxon>Acidianus</taxon>
    </lineage>
</organism>